<dbReference type="UniPathway" id="UPA00253">
    <property type="reaction ID" value="UER00332"/>
</dbReference>
<dbReference type="EMBL" id="AMEP01000086">
    <property type="protein sequence ID" value="EKY00507.1"/>
    <property type="molecule type" value="Genomic_DNA"/>
</dbReference>
<dbReference type="GO" id="GO:0009435">
    <property type="term" value="P:NAD+ biosynthetic process"/>
    <property type="evidence" value="ECO:0007669"/>
    <property type="project" value="UniProtKB-UniRule"/>
</dbReference>
<dbReference type="Pfam" id="PF01467">
    <property type="entry name" value="CTP_transf_like"/>
    <property type="match status" value="1"/>
</dbReference>
<evidence type="ECO:0000256" key="4">
    <source>
        <dbReference type="ARBA" id="ARBA00022642"/>
    </source>
</evidence>
<dbReference type="NCBIfam" id="TIGR00125">
    <property type="entry name" value="cyt_tran_rel"/>
    <property type="match status" value="1"/>
</dbReference>
<protein>
    <recommendedName>
        <fullName evidence="11">Probable nicotinate-nucleotide adenylyltransferase</fullName>
        <ecNumber evidence="11">2.7.7.18</ecNumber>
    </recommendedName>
    <alternativeName>
        <fullName evidence="11">Deamido-NAD(+) diphosphorylase</fullName>
    </alternativeName>
    <alternativeName>
        <fullName evidence="11">Deamido-NAD(+) pyrophosphorylase</fullName>
    </alternativeName>
    <alternativeName>
        <fullName evidence="11">Nicotinate mononucleotide adenylyltransferase</fullName>
        <shortName evidence="11">NaMN adenylyltransferase</shortName>
    </alternativeName>
</protein>
<evidence type="ECO:0000256" key="8">
    <source>
        <dbReference type="ARBA" id="ARBA00022840"/>
    </source>
</evidence>
<dbReference type="EC" id="2.7.7.18" evidence="11"/>
<accession>L1NBC5</accession>
<dbReference type="CDD" id="cd02165">
    <property type="entry name" value="NMNAT"/>
    <property type="match status" value="1"/>
</dbReference>
<evidence type="ECO:0000256" key="6">
    <source>
        <dbReference type="ARBA" id="ARBA00022695"/>
    </source>
</evidence>
<dbReference type="STRING" id="1127699.HMPREF9151_01291"/>
<gene>
    <name evidence="11" type="primary">nadD</name>
    <name evidence="13" type="ORF">HMPREF9151_01291</name>
</gene>
<dbReference type="PANTHER" id="PTHR39321">
    <property type="entry name" value="NICOTINATE-NUCLEOTIDE ADENYLYLTRANSFERASE-RELATED"/>
    <property type="match status" value="1"/>
</dbReference>
<dbReference type="Proteomes" id="UP000010433">
    <property type="component" value="Unassembled WGS sequence"/>
</dbReference>
<dbReference type="HAMAP" id="MF_00244">
    <property type="entry name" value="NaMN_adenylyltr"/>
    <property type="match status" value="1"/>
</dbReference>
<dbReference type="PATRIC" id="fig|1127699.3.peg.1199"/>
<dbReference type="GO" id="GO:0005524">
    <property type="term" value="F:ATP binding"/>
    <property type="evidence" value="ECO:0007669"/>
    <property type="project" value="UniProtKB-KW"/>
</dbReference>
<dbReference type="Gene3D" id="3.40.50.620">
    <property type="entry name" value="HUPs"/>
    <property type="match status" value="1"/>
</dbReference>
<evidence type="ECO:0000256" key="11">
    <source>
        <dbReference type="HAMAP-Rule" id="MF_00244"/>
    </source>
</evidence>
<dbReference type="InterPro" id="IPR014729">
    <property type="entry name" value="Rossmann-like_a/b/a_fold"/>
</dbReference>
<dbReference type="RefSeq" id="WP_009162505.1">
    <property type="nucleotide sequence ID" value="NZ_KB290995.1"/>
</dbReference>
<dbReference type="SUPFAM" id="SSF52374">
    <property type="entry name" value="Nucleotidylyl transferase"/>
    <property type="match status" value="1"/>
</dbReference>
<dbReference type="NCBIfam" id="TIGR00482">
    <property type="entry name" value="nicotinate (nicotinamide) nucleotide adenylyltransferase"/>
    <property type="match status" value="1"/>
</dbReference>
<evidence type="ECO:0000256" key="7">
    <source>
        <dbReference type="ARBA" id="ARBA00022741"/>
    </source>
</evidence>
<evidence type="ECO:0000256" key="5">
    <source>
        <dbReference type="ARBA" id="ARBA00022679"/>
    </source>
</evidence>
<dbReference type="InterPro" id="IPR004821">
    <property type="entry name" value="Cyt_trans-like"/>
</dbReference>
<comment type="pathway">
    <text evidence="2 11">Cofactor biosynthesis; NAD(+) biosynthesis; deamido-NAD(+) from nicotinate D-ribonucleotide: step 1/1.</text>
</comment>
<dbReference type="AlphaFoldDB" id="L1NBC5"/>
<organism evidence="13 14">
    <name type="scientific">Hoylesella saccharolytica F0055</name>
    <dbReference type="NCBI Taxonomy" id="1127699"/>
    <lineage>
        <taxon>Bacteria</taxon>
        <taxon>Pseudomonadati</taxon>
        <taxon>Bacteroidota</taxon>
        <taxon>Bacteroidia</taxon>
        <taxon>Bacteroidales</taxon>
        <taxon>Prevotellaceae</taxon>
        <taxon>Hoylesella</taxon>
    </lineage>
</organism>
<evidence type="ECO:0000256" key="10">
    <source>
        <dbReference type="ARBA" id="ARBA00048721"/>
    </source>
</evidence>
<evidence type="ECO:0000256" key="3">
    <source>
        <dbReference type="ARBA" id="ARBA00009014"/>
    </source>
</evidence>
<keyword evidence="9 11" id="KW-0520">NAD</keyword>
<comment type="caution">
    <text evidence="13">The sequence shown here is derived from an EMBL/GenBank/DDBJ whole genome shotgun (WGS) entry which is preliminary data.</text>
</comment>
<dbReference type="InterPro" id="IPR005248">
    <property type="entry name" value="NadD/NMNAT"/>
</dbReference>
<comment type="catalytic activity">
    <reaction evidence="10 11">
        <text>nicotinate beta-D-ribonucleotide + ATP + H(+) = deamido-NAD(+) + diphosphate</text>
        <dbReference type="Rhea" id="RHEA:22860"/>
        <dbReference type="ChEBI" id="CHEBI:15378"/>
        <dbReference type="ChEBI" id="CHEBI:30616"/>
        <dbReference type="ChEBI" id="CHEBI:33019"/>
        <dbReference type="ChEBI" id="CHEBI:57502"/>
        <dbReference type="ChEBI" id="CHEBI:58437"/>
        <dbReference type="EC" id="2.7.7.18"/>
    </reaction>
</comment>
<comment type="similarity">
    <text evidence="3 11">Belongs to the NadD family.</text>
</comment>
<comment type="function">
    <text evidence="1 11">Catalyzes the reversible adenylation of nicotinate mononucleotide (NaMN) to nicotinic acid adenine dinucleotide (NaAD).</text>
</comment>
<keyword evidence="7 11" id="KW-0547">Nucleotide-binding</keyword>
<proteinExistence type="inferred from homology"/>
<evidence type="ECO:0000313" key="14">
    <source>
        <dbReference type="Proteomes" id="UP000010433"/>
    </source>
</evidence>
<evidence type="ECO:0000256" key="1">
    <source>
        <dbReference type="ARBA" id="ARBA00002324"/>
    </source>
</evidence>
<feature type="domain" description="Cytidyltransferase-like" evidence="12">
    <location>
        <begin position="6"/>
        <end position="166"/>
    </location>
</feature>
<dbReference type="OrthoDB" id="5295945at2"/>
<reference evidence="13 14" key="1">
    <citation type="submission" date="2012-05" db="EMBL/GenBank/DDBJ databases">
        <authorList>
            <person name="Weinstock G."/>
            <person name="Sodergren E."/>
            <person name="Lobos E.A."/>
            <person name="Fulton L."/>
            <person name="Fulton R."/>
            <person name="Courtney L."/>
            <person name="Fronick C."/>
            <person name="O'Laughlin M."/>
            <person name="Godfrey J."/>
            <person name="Wilson R.M."/>
            <person name="Miner T."/>
            <person name="Farmer C."/>
            <person name="Delehaunty K."/>
            <person name="Cordes M."/>
            <person name="Minx P."/>
            <person name="Tomlinson C."/>
            <person name="Chen J."/>
            <person name="Wollam A."/>
            <person name="Pepin K.H."/>
            <person name="Bhonagiri V."/>
            <person name="Zhang X."/>
            <person name="Suruliraj S."/>
            <person name="Warren W."/>
            <person name="Mitreva M."/>
            <person name="Mardis E.R."/>
            <person name="Wilson R.K."/>
        </authorList>
    </citation>
    <scope>NUCLEOTIDE SEQUENCE [LARGE SCALE GENOMIC DNA]</scope>
    <source>
        <strain evidence="13 14">F0055</strain>
    </source>
</reference>
<keyword evidence="4 11" id="KW-0662">Pyridine nucleotide biosynthesis</keyword>
<keyword evidence="8 11" id="KW-0067">ATP-binding</keyword>
<dbReference type="GO" id="GO:0004515">
    <property type="term" value="F:nicotinate-nucleotide adenylyltransferase activity"/>
    <property type="evidence" value="ECO:0007669"/>
    <property type="project" value="UniProtKB-UniRule"/>
</dbReference>
<dbReference type="PANTHER" id="PTHR39321:SF3">
    <property type="entry name" value="PHOSPHOPANTETHEINE ADENYLYLTRANSFERASE"/>
    <property type="match status" value="1"/>
</dbReference>
<evidence type="ECO:0000256" key="9">
    <source>
        <dbReference type="ARBA" id="ARBA00023027"/>
    </source>
</evidence>
<name>L1NBC5_9BACT</name>
<evidence type="ECO:0000259" key="12">
    <source>
        <dbReference type="Pfam" id="PF01467"/>
    </source>
</evidence>
<evidence type="ECO:0000313" key="13">
    <source>
        <dbReference type="EMBL" id="EKY00507.1"/>
    </source>
</evidence>
<evidence type="ECO:0000256" key="2">
    <source>
        <dbReference type="ARBA" id="ARBA00005019"/>
    </source>
</evidence>
<keyword evidence="14" id="KW-1185">Reference proteome</keyword>
<keyword evidence="5 11" id="KW-0808">Transferase</keyword>
<keyword evidence="6 11" id="KW-0548">Nucleotidyltransferase</keyword>
<sequence length="193" mass="22362">MIRTGFYGGSFNPIHKGHIALAESFMQDMKLDDVWFVVSPQNPFKQTENDLLADKQRFEMVQLAIADNPRFCATDYEFHLPKPSYTWRTLKSLALDYPEREFVLLIGADNWVSFPRWDHYKDILHHHAIAVYPRRDYPINAALLPPGVTLLNTPLYDISSTDIRNRIRKGIPVDNVLPARVLPTALKYYQTSK</sequence>
<dbReference type="HOGENOM" id="CLU_069765_3_3_10"/>